<dbReference type="Proteomes" id="UP000008912">
    <property type="component" value="Unassembled WGS sequence"/>
</dbReference>
<dbReference type="Ensembl" id="ENSAMET00000036750.1">
    <property type="protein sequence ID" value="ENSAMEP00000039062.1"/>
    <property type="gene ID" value="ENSAMEG00000028856.1"/>
</dbReference>
<protein>
    <submittedName>
        <fullName evidence="1">Uncharacterized protein</fullName>
    </submittedName>
</protein>
<proteinExistence type="predicted"/>
<dbReference type="AlphaFoldDB" id="A0A7N5KF89"/>
<keyword evidence="2" id="KW-1185">Reference proteome</keyword>
<dbReference type="GeneTree" id="ENSGT01030000240321"/>
<reference evidence="1 2" key="1">
    <citation type="journal article" date="2010" name="Nature">
        <title>The sequence and de novo assembly of the giant panda genome.</title>
        <authorList>
            <person name="Li R."/>
            <person name="Fan W."/>
            <person name="Tian G."/>
            <person name="Zhu H."/>
            <person name="He L."/>
            <person name="Cai J."/>
            <person name="Huang Q."/>
            <person name="Cai Q."/>
            <person name="Li B."/>
            <person name="Bai Y."/>
            <person name="Zhang Z."/>
            <person name="Zhang Y."/>
            <person name="Wang W."/>
            <person name="Li J."/>
            <person name="Wei F."/>
            <person name="Li H."/>
            <person name="Jian M."/>
            <person name="Li J."/>
            <person name="Zhang Z."/>
            <person name="Nielsen R."/>
            <person name="Li D."/>
            <person name="Gu W."/>
            <person name="Yang Z."/>
            <person name="Xuan Z."/>
            <person name="Ryder O.A."/>
            <person name="Leung F.C."/>
            <person name="Zhou Y."/>
            <person name="Cao J."/>
            <person name="Sun X."/>
            <person name="Fu Y."/>
            <person name="Fang X."/>
            <person name="Guo X."/>
            <person name="Wang B."/>
            <person name="Hou R."/>
            <person name="Shen F."/>
            <person name="Mu B."/>
            <person name="Ni P."/>
            <person name="Lin R."/>
            <person name="Qian W."/>
            <person name="Wang G."/>
            <person name="Yu C."/>
            <person name="Nie W."/>
            <person name="Wang J."/>
            <person name="Wu Z."/>
            <person name="Liang H."/>
            <person name="Min J."/>
            <person name="Wu Q."/>
            <person name="Cheng S."/>
            <person name="Ruan J."/>
            <person name="Wang M."/>
            <person name="Shi Z."/>
            <person name="Wen M."/>
            <person name="Liu B."/>
            <person name="Ren X."/>
            <person name="Zheng H."/>
            <person name="Dong D."/>
            <person name="Cook K."/>
            <person name="Shan G."/>
            <person name="Zhang H."/>
            <person name="Kosiol C."/>
            <person name="Xie X."/>
            <person name="Lu Z."/>
            <person name="Zheng H."/>
            <person name="Li Y."/>
            <person name="Steiner C.C."/>
            <person name="Lam T.T."/>
            <person name="Lin S."/>
            <person name="Zhang Q."/>
            <person name="Li G."/>
            <person name="Tian J."/>
            <person name="Gong T."/>
            <person name="Liu H."/>
            <person name="Zhang D."/>
            <person name="Fang L."/>
            <person name="Ye C."/>
            <person name="Zhang J."/>
            <person name="Hu W."/>
            <person name="Xu A."/>
            <person name="Ren Y."/>
            <person name="Zhang G."/>
            <person name="Bruford M.W."/>
            <person name="Li Q."/>
            <person name="Ma L."/>
            <person name="Guo Y."/>
            <person name="An N."/>
            <person name="Hu Y."/>
            <person name="Zheng Y."/>
            <person name="Shi Y."/>
            <person name="Li Z."/>
            <person name="Liu Q."/>
            <person name="Chen Y."/>
            <person name="Zhao J."/>
            <person name="Qu N."/>
            <person name="Zhao S."/>
            <person name="Tian F."/>
            <person name="Wang X."/>
            <person name="Wang H."/>
            <person name="Xu L."/>
            <person name="Liu X."/>
            <person name="Vinar T."/>
            <person name="Wang Y."/>
            <person name="Lam T.W."/>
            <person name="Yiu S.M."/>
            <person name="Liu S."/>
            <person name="Zhang H."/>
            <person name="Li D."/>
            <person name="Huang Y."/>
            <person name="Wang X."/>
            <person name="Yang G."/>
            <person name="Jiang Z."/>
            <person name="Wang J."/>
            <person name="Qin N."/>
            <person name="Li L."/>
            <person name="Li J."/>
            <person name="Bolund L."/>
            <person name="Kristiansen K."/>
            <person name="Wong G.K."/>
            <person name="Olson M."/>
            <person name="Zhang X."/>
            <person name="Li S."/>
            <person name="Yang H."/>
            <person name="Wang J."/>
            <person name="Wang J."/>
        </authorList>
    </citation>
    <scope>NUCLEOTIDE SEQUENCE [LARGE SCALE GENOMIC DNA]</scope>
</reference>
<sequence length="54" mass="6026">MLDLVVYLSLNKCCCLPFNITVNSGTHGSICLCFFLMFHMKTTTTLIFTCVSSL</sequence>
<dbReference type="InParanoid" id="A0A7N5KF89"/>
<name>A0A7N5KF89_AILME</name>
<reference evidence="1" key="3">
    <citation type="submission" date="2025-09" db="UniProtKB">
        <authorList>
            <consortium name="Ensembl"/>
        </authorList>
    </citation>
    <scope>IDENTIFICATION</scope>
</reference>
<organism evidence="1 2">
    <name type="scientific">Ailuropoda melanoleuca</name>
    <name type="common">Giant panda</name>
    <dbReference type="NCBI Taxonomy" id="9646"/>
    <lineage>
        <taxon>Eukaryota</taxon>
        <taxon>Metazoa</taxon>
        <taxon>Chordata</taxon>
        <taxon>Craniata</taxon>
        <taxon>Vertebrata</taxon>
        <taxon>Euteleostomi</taxon>
        <taxon>Mammalia</taxon>
        <taxon>Eutheria</taxon>
        <taxon>Laurasiatheria</taxon>
        <taxon>Carnivora</taxon>
        <taxon>Caniformia</taxon>
        <taxon>Ursidae</taxon>
        <taxon>Ailuropoda</taxon>
    </lineage>
</organism>
<evidence type="ECO:0000313" key="2">
    <source>
        <dbReference type="Proteomes" id="UP000008912"/>
    </source>
</evidence>
<accession>A0A7N5KF89</accession>
<reference evidence="1" key="2">
    <citation type="submission" date="2025-08" db="UniProtKB">
        <authorList>
            <consortium name="Ensembl"/>
        </authorList>
    </citation>
    <scope>IDENTIFICATION</scope>
</reference>
<evidence type="ECO:0000313" key="1">
    <source>
        <dbReference type="Ensembl" id="ENSAMEP00000039062.1"/>
    </source>
</evidence>